<feature type="signal peptide" evidence="1">
    <location>
        <begin position="1"/>
        <end position="19"/>
    </location>
</feature>
<name>A0A8K0SBX2_9HYPO</name>
<gene>
    <name evidence="2" type="ORF">B0I35DRAFT_484843</name>
</gene>
<dbReference type="OrthoDB" id="5071122at2759"/>
<accession>A0A8K0SBX2</accession>
<dbReference type="Proteomes" id="UP000813444">
    <property type="component" value="Unassembled WGS sequence"/>
</dbReference>
<proteinExistence type="predicted"/>
<evidence type="ECO:0000313" key="2">
    <source>
        <dbReference type="EMBL" id="KAH7303972.1"/>
    </source>
</evidence>
<feature type="chain" id="PRO_5035449023" evidence="1">
    <location>
        <begin position="20"/>
        <end position="227"/>
    </location>
</feature>
<keyword evidence="1" id="KW-0732">Signal</keyword>
<evidence type="ECO:0000256" key="1">
    <source>
        <dbReference type="SAM" id="SignalP"/>
    </source>
</evidence>
<evidence type="ECO:0000313" key="3">
    <source>
        <dbReference type="Proteomes" id="UP000813444"/>
    </source>
</evidence>
<dbReference type="EMBL" id="JAGPNK010000027">
    <property type="protein sequence ID" value="KAH7303972.1"/>
    <property type="molecule type" value="Genomic_DNA"/>
</dbReference>
<protein>
    <submittedName>
        <fullName evidence="2">Uncharacterized protein</fullName>
    </submittedName>
</protein>
<comment type="caution">
    <text evidence="2">The sequence shown here is derived from an EMBL/GenBank/DDBJ whole genome shotgun (WGS) entry which is preliminary data.</text>
</comment>
<sequence>MVLFNVVTAFSLQALGASAISTPAEQHETYAAARESFDPSKVQISPEALFAPSNIKTYDPALSVPHNESIFEISDVEFASLSTEPEGQGLSKRSPLPHWESVSVRACWSIAGISPTTYFLNFLHLQARLQQNGGSSVVVAPNRYWEYIEGNVRLIVRNQNSCYNSTFVSNELAVILTAIWERCTNNASGWAWYSWLSSTGWEQYNPSFIVLVLPNNKPIPNYTREVC</sequence>
<organism evidence="2 3">
    <name type="scientific">Stachybotrys elegans</name>
    <dbReference type="NCBI Taxonomy" id="80388"/>
    <lineage>
        <taxon>Eukaryota</taxon>
        <taxon>Fungi</taxon>
        <taxon>Dikarya</taxon>
        <taxon>Ascomycota</taxon>
        <taxon>Pezizomycotina</taxon>
        <taxon>Sordariomycetes</taxon>
        <taxon>Hypocreomycetidae</taxon>
        <taxon>Hypocreales</taxon>
        <taxon>Stachybotryaceae</taxon>
        <taxon>Stachybotrys</taxon>
    </lineage>
</organism>
<reference evidence="2" key="1">
    <citation type="journal article" date="2021" name="Nat. Commun.">
        <title>Genetic determinants of endophytism in the Arabidopsis root mycobiome.</title>
        <authorList>
            <person name="Mesny F."/>
            <person name="Miyauchi S."/>
            <person name="Thiergart T."/>
            <person name="Pickel B."/>
            <person name="Atanasova L."/>
            <person name="Karlsson M."/>
            <person name="Huettel B."/>
            <person name="Barry K.W."/>
            <person name="Haridas S."/>
            <person name="Chen C."/>
            <person name="Bauer D."/>
            <person name="Andreopoulos W."/>
            <person name="Pangilinan J."/>
            <person name="LaButti K."/>
            <person name="Riley R."/>
            <person name="Lipzen A."/>
            <person name="Clum A."/>
            <person name="Drula E."/>
            <person name="Henrissat B."/>
            <person name="Kohler A."/>
            <person name="Grigoriev I.V."/>
            <person name="Martin F.M."/>
            <person name="Hacquard S."/>
        </authorList>
    </citation>
    <scope>NUCLEOTIDE SEQUENCE</scope>
    <source>
        <strain evidence="2">MPI-CAGE-CH-0235</strain>
    </source>
</reference>
<dbReference type="AlphaFoldDB" id="A0A8K0SBX2"/>
<keyword evidence="3" id="KW-1185">Reference proteome</keyword>